<name>A0A0E9XWB4_ANGAN</name>
<reference evidence="1" key="1">
    <citation type="submission" date="2014-11" db="EMBL/GenBank/DDBJ databases">
        <authorList>
            <person name="Amaro Gonzalez C."/>
        </authorList>
    </citation>
    <scope>NUCLEOTIDE SEQUENCE</scope>
</reference>
<proteinExistence type="predicted"/>
<sequence>MVCWTAGGKLGCFHHLENGQ</sequence>
<protein>
    <submittedName>
        <fullName evidence="1">Uncharacterized protein</fullName>
    </submittedName>
</protein>
<accession>A0A0E9XWB4</accession>
<dbReference type="EMBL" id="GBXM01001633">
    <property type="protein sequence ID" value="JAI06945.1"/>
    <property type="molecule type" value="Transcribed_RNA"/>
</dbReference>
<reference evidence="1" key="2">
    <citation type="journal article" date="2015" name="Fish Shellfish Immunol.">
        <title>Early steps in the European eel (Anguilla anguilla)-Vibrio vulnificus interaction in the gills: Role of the RtxA13 toxin.</title>
        <authorList>
            <person name="Callol A."/>
            <person name="Pajuelo D."/>
            <person name="Ebbesson L."/>
            <person name="Teles M."/>
            <person name="MacKenzie S."/>
            <person name="Amaro C."/>
        </authorList>
    </citation>
    <scope>NUCLEOTIDE SEQUENCE</scope>
</reference>
<organism evidence="1">
    <name type="scientific">Anguilla anguilla</name>
    <name type="common">European freshwater eel</name>
    <name type="synonym">Muraena anguilla</name>
    <dbReference type="NCBI Taxonomy" id="7936"/>
    <lineage>
        <taxon>Eukaryota</taxon>
        <taxon>Metazoa</taxon>
        <taxon>Chordata</taxon>
        <taxon>Craniata</taxon>
        <taxon>Vertebrata</taxon>
        <taxon>Euteleostomi</taxon>
        <taxon>Actinopterygii</taxon>
        <taxon>Neopterygii</taxon>
        <taxon>Teleostei</taxon>
        <taxon>Anguilliformes</taxon>
        <taxon>Anguillidae</taxon>
        <taxon>Anguilla</taxon>
    </lineage>
</organism>
<dbReference type="AlphaFoldDB" id="A0A0E9XWB4"/>
<evidence type="ECO:0000313" key="1">
    <source>
        <dbReference type="EMBL" id="JAI06945.1"/>
    </source>
</evidence>